<dbReference type="InterPro" id="IPR010982">
    <property type="entry name" value="Lambda_DNA-bd_dom_sf"/>
</dbReference>
<dbReference type="Gene3D" id="1.10.260.40">
    <property type="entry name" value="lambda repressor-like DNA-binding domains"/>
    <property type="match status" value="1"/>
</dbReference>
<organism evidence="2">
    <name type="scientific">freshwater metagenome</name>
    <dbReference type="NCBI Taxonomy" id="449393"/>
    <lineage>
        <taxon>unclassified sequences</taxon>
        <taxon>metagenomes</taxon>
        <taxon>ecological metagenomes</taxon>
    </lineage>
</organism>
<dbReference type="AlphaFoldDB" id="A0A6J5Z2E8"/>
<sequence>MNGNELRSLRERLGFNQIQLAEYLNEVSGRSYRGSTVSQWESDKRSIPAVVADSVSALVVNAAIPGDPLADLADLAADTAPEGDASEQTAQIPMSSSGIYTRACVDLWGMIAMMVSSAGALSKNPALMQDGFTIDADKQALGRAWGKLAESNETFRKMLVSATSGGAYLEVILVTSTTAGKLFQNHHARRTIETENSDHRAGVENQQTPAS</sequence>
<evidence type="ECO:0000313" key="2">
    <source>
        <dbReference type="EMBL" id="CAB4336614.1"/>
    </source>
</evidence>
<dbReference type="EMBL" id="CAESAO010000011">
    <property type="protein sequence ID" value="CAB4336614.1"/>
    <property type="molecule type" value="Genomic_DNA"/>
</dbReference>
<dbReference type="InterPro" id="IPR001387">
    <property type="entry name" value="Cro/C1-type_HTH"/>
</dbReference>
<gene>
    <name evidence="2" type="ORF">UFOPK3522_00233</name>
</gene>
<name>A0A6J5Z2E8_9ZZZZ</name>
<dbReference type="PROSITE" id="PS50943">
    <property type="entry name" value="HTH_CROC1"/>
    <property type="match status" value="1"/>
</dbReference>
<dbReference type="SUPFAM" id="SSF47413">
    <property type="entry name" value="lambda repressor-like DNA-binding domains"/>
    <property type="match status" value="1"/>
</dbReference>
<feature type="domain" description="HTH cro/C1-type" evidence="1">
    <location>
        <begin position="6"/>
        <end position="47"/>
    </location>
</feature>
<proteinExistence type="predicted"/>
<evidence type="ECO:0000259" key="1">
    <source>
        <dbReference type="PROSITE" id="PS50943"/>
    </source>
</evidence>
<protein>
    <submittedName>
        <fullName evidence="2">Unannotated protein</fullName>
    </submittedName>
</protein>
<dbReference type="GO" id="GO:0003677">
    <property type="term" value="F:DNA binding"/>
    <property type="evidence" value="ECO:0007669"/>
    <property type="project" value="InterPro"/>
</dbReference>
<accession>A0A6J5Z2E8</accession>
<reference evidence="2" key="1">
    <citation type="submission" date="2020-05" db="EMBL/GenBank/DDBJ databases">
        <authorList>
            <person name="Chiriac C."/>
            <person name="Salcher M."/>
            <person name="Ghai R."/>
            <person name="Kavagutti S V."/>
        </authorList>
    </citation>
    <scope>NUCLEOTIDE SEQUENCE</scope>
</reference>
<dbReference type="CDD" id="cd00093">
    <property type="entry name" value="HTH_XRE"/>
    <property type="match status" value="1"/>
</dbReference>